<dbReference type="InterPro" id="IPR025506">
    <property type="entry name" value="Abi_alpha"/>
</dbReference>
<accession>A0A327NL40</accession>
<organism evidence="1 2">
    <name type="scientific">Spirosoma telluris</name>
    <dbReference type="NCBI Taxonomy" id="2183553"/>
    <lineage>
        <taxon>Bacteria</taxon>
        <taxon>Pseudomonadati</taxon>
        <taxon>Bacteroidota</taxon>
        <taxon>Cytophagia</taxon>
        <taxon>Cytophagales</taxon>
        <taxon>Cytophagaceae</taxon>
        <taxon>Spirosoma</taxon>
    </lineage>
</organism>
<dbReference type="EMBL" id="QLII01000001">
    <property type="protein sequence ID" value="RAI73288.1"/>
    <property type="molecule type" value="Genomic_DNA"/>
</dbReference>
<gene>
    <name evidence="1" type="ORF">HMF3257_00525</name>
</gene>
<dbReference type="Proteomes" id="UP000249016">
    <property type="component" value="Unassembled WGS sequence"/>
</dbReference>
<reference evidence="1 2" key="1">
    <citation type="submission" date="2018-06" db="EMBL/GenBank/DDBJ databases">
        <title>Spirosoma sp. HMF3257 Genome sequencing and assembly.</title>
        <authorList>
            <person name="Kang H."/>
            <person name="Cha I."/>
            <person name="Kim H."/>
            <person name="Kang J."/>
            <person name="Joh K."/>
        </authorList>
    </citation>
    <scope>NUCLEOTIDE SEQUENCE [LARGE SCALE GENOMIC DNA]</scope>
    <source>
        <strain evidence="1 2">HMF3257</strain>
    </source>
</reference>
<keyword evidence="2" id="KW-1185">Reference proteome</keyword>
<name>A0A327NL40_9BACT</name>
<dbReference type="OrthoDB" id="7063390at2"/>
<evidence type="ECO:0008006" key="3">
    <source>
        <dbReference type="Google" id="ProtNLM"/>
    </source>
</evidence>
<protein>
    <recommendedName>
        <fullName evidence="3">DUF4393 domain-containing protein</fullName>
    </recommendedName>
</protein>
<evidence type="ECO:0000313" key="1">
    <source>
        <dbReference type="EMBL" id="RAI73288.1"/>
    </source>
</evidence>
<proteinExistence type="predicted"/>
<evidence type="ECO:0000313" key="2">
    <source>
        <dbReference type="Proteomes" id="UP000249016"/>
    </source>
</evidence>
<comment type="caution">
    <text evidence="1">The sequence shown here is derived from an EMBL/GenBank/DDBJ whole genome shotgun (WGS) entry which is preliminary data.</text>
</comment>
<dbReference type="RefSeq" id="WP_111340170.1">
    <property type="nucleotide sequence ID" value="NZ_QLII01000001.1"/>
</dbReference>
<sequence length="257" mass="29512">MMELAKLATDPDAIKAIAEKSENLLKSLFGKAFSEFGESIADQVRLRRFKNQIKILERANEYLKDSKIEYKKINLKVLAPLIENASYEEEELLQERWAKLIKNILIKPISLIQQQNAVEILNKISNEEAVLLEYIYRSLASKKAAFEADYQSMRPDLFGGYKNDEKLSLESSVNIYSFSIKELAAKLRIKLDDIETQISNLVALGTLKYVIEVDVTSAEKRSDDPEDNDLDIELDVEDYKNIKLTKMGFIFIELCEK</sequence>
<dbReference type="AlphaFoldDB" id="A0A327NL40"/>
<dbReference type="Pfam" id="PF14337">
    <property type="entry name" value="Abi_alpha"/>
    <property type="match status" value="1"/>
</dbReference>